<evidence type="ECO:0000256" key="1">
    <source>
        <dbReference type="ARBA" id="ARBA00004402"/>
    </source>
</evidence>
<protein>
    <submittedName>
        <fullName evidence="15">ENV1 protein</fullName>
    </submittedName>
</protein>
<evidence type="ECO:0000256" key="4">
    <source>
        <dbReference type="ARBA" id="ARBA00022511"/>
    </source>
</evidence>
<comment type="subcellular location">
    <subcellularLocation>
        <location evidence="1">Host cell membrane</location>
        <topology evidence="1">Single-pass type I membrane protein</topology>
    </subcellularLocation>
    <subcellularLocation>
        <location evidence="2">Host endomembrane system</location>
        <topology evidence="2">Peripheral membrane protein</topology>
    </subcellularLocation>
    <subcellularLocation>
        <location evidence="3">Virion membrane</location>
        <topology evidence="3">Single-pass type I membrane protein</topology>
    </subcellularLocation>
</comment>
<keyword evidence="5" id="KW-0945">Host-virus interaction</keyword>
<reference evidence="15 16" key="1">
    <citation type="submission" date="2019-09" db="EMBL/GenBank/DDBJ databases">
        <title>Bird 10,000 Genomes (B10K) Project - Family phase.</title>
        <authorList>
            <person name="Zhang G."/>
        </authorList>
    </citation>
    <scope>NUCLEOTIDE SEQUENCE [LARGE SCALE GENOMIC DNA]</scope>
    <source>
        <strain evidence="15">B10K-MSB-03</strain>
    </source>
</reference>
<evidence type="ECO:0000256" key="5">
    <source>
        <dbReference type="ARBA" id="ARBA00022581"/>
    </source>
</evidence>
<evidence type="ECO:0000313" key="15">
    <source>
        <dbReference type="EMBL" id="NWY08436.1"/>
    </source>
</evidence>
<dbReference type="CDD" id="cd09851">
    <property type="entry name" value="HTLV-1-like_HR1-HR2"/>
    <property type="match status" value="1"/>
</dbReference>
<keyword evidence="8 14" id="KW-1133">Transmembrane helix</keyword>
<evidence type="ECO:0000256" key="9">
    <source>
        <dbReference type="ARBA" id="ARBA00023136"/>
    </source>
</evidence>
<keyword evidence="7" id="KW-1043">Host membrane</keyword>
<evidence type="ECO:0000256" key="12">
    <source>
        <dbReference type="ARBA" id="ARBA00023180"/>
    </source>
</evidence>
<feature type="transmembrane region" description="Helical" evidence="14">
    <location>
        <begin position="93"/>
        <end position="115"/>
    </location>
</feature>
<keyword evidence="11" id="KW-1015">Disulfide bond</keyword>
<organism evidence="15 16">
    <name type="scientific">Nothoprocta ornata</name>
    <dbReference type="NCBI Taxonomy" id="83376"/>
    <lineage>
        <taxon>Eukaryota</taxon>
        <taxon>Metazoa</taxon>
        <taxon>Chordata</taxon>
        <taxon>Craniata</taxon>
        <taxon>Vertebrata</taxon>
        <taxon>Euteleostomi</taxon>
        <taxon>Archelosauria</taxon>
        <taxon>Archosauria</taxon>
        <taxon>Dinosauria</taxon>
        <taxon>Saurischia</taxon>
        <taxon>Theropoda</taxon>
        <taxon>Coelurosauria</taxon>
        <taxon>Aves</taxon>
        <taxon>Palaeognathae</taxon>
        <taxon>Tinamiformes</taxon>
        <taxon>Tinamidae</taxon>
        <taxon>Nothoprocta</taxon>
    </lineage>
</organism>
<keyword evidence="13" id="KW-0449">Lipoprotein</keyword>
<evidence type="ECO:0000256" key="14">
    <source>
        <dbReference type="SAM" id="Phobius"/>
    </source>
</evidence>
<keyword evidence="9 14" id="KW-0472">Membrane</keyword>
<dbReference type="PANTHER" id="PTHR10424">
    <property type="entry name" value="VIRAL ENVELOPE PROTEIN"/>
    <property type="match status" value="1"/>
</dbReference>
<sequence>YNHLCNRTITDNKIQEQKNKMHKWIVPGEGNKWVCSDTGITPCLSLHIFNTSNFCIQVTIIPRIIYHTSNEVLYYFEHTDENIKRQKREPVTAITLATLLIAGGVGAGTGITSLVKGQEMQRLQEAVNEDIFRMEQSINALATSVKSLSEVVLQNRRGLDLLFLKEGGLCVALNEECCIFADHTGVVLDSMAELRKRLEQRKGELESNRSWYENWFNLSPWLTTLISTLAGPIITIILGLIFGPCILRFVLQFVKKRLEIAKLLVLTSNLKLQTVSPSV</sequence>
<feature type="transmembrane region" description="Helical" evidence="14">
    <location>
        <begin position="221"/>
        <end position="247"/>
    </location>
</feature>
<evidence type="ECO:0000256" key="11">
    <source>
        <dbReference type="ARBA" id="ARBA00023157"/>
    </source>
</evidence>
<dbReference type="PANTHER" id="PTHR10424:SF81">
    <property type="entry name" value="ERVV2 PROTEIN"/>
    <property type="match status" value="1"/>
</dbReference>
<dbReference type="InterPro" id="IPR018154">
    <property type="entry name" value="TLV/ENV_coat_polyprotein"/>
</dbReference>
<proteinExistence type="predicted"/>
<dbReference type="Pfam" id="PF00429">
    <property type="entry name" value="TLV_coat"/>
    <property type="match status" value="1"/>
</dbReference>
<dbReference type="SUPFAM" id="SSF58069">
    <property type="entry name" value="Virus ectodomain"/>
    <property type="match status" value="1"/>
</dbReference>
<dbReference type="Gene3D" id="1.10.287.210">
    <property type="match status" value="1"/>
</dbReference>
<evidence type="ECO:0000256" key="6">
    <source>
        <dbReference type="ARBA" id="ARBA00022692"/>
    </source>
</evidence>
<keyword evidence="10" id="KW-0564">Palmitate</keyword>
<feature type="non-terminal residue" evidence="15">
    <location>
        <position position="1"/>
    </location>
</feature>
<keyword evidence="4" id="KW-1032">Host cell membrane</keyword>
<evidence type="ECO:0000256" key="8">
    <source>
        <dbReference type="ARBA" id="ARBA00022989"/>
    </source>
</evidence>
<evidence type="ECO:0000256" key="2">
    <source>
        <dbReference type="ARBA" id="ARBA00004531"/>
    </source>
</evidence>
<dbReference type="EMBL" id="VZSH01001191">
    <property type="protein sequence ID" value="NWY08436.1"/>
    <property type="molecule type" value="Genomic_DNA"/>
</dbReference>
<keyword evidence="6 14" id="KW-0812">Transmembrane</keyword>
<name>A0A7K7BIX2_9AVES</name>
<dbReference type="Proteomes" id="UP000531938">
    <property type="component" value="Unassembled WGS sequence"/>
</dbReference>
<gene>
    <name evidence="15" type="primary">Env1_0</name>
    <name evidence="15" type="ORF">NOTORN_R14911</name>
</gene>
<accession>A0A7K7BIX2</accession>
<comment type="caution">
    <text evidence="15">The sequence shown here is derived from an EMBL/GenBank/DDBJ whole genome shotgun (WGS) entry which is preliminary data.</text>
</comment>
<feature type="non-terminal residue" evidence="15">
    <location>
        <position position="279"/>
    </location>
</feature>
<keyword evidence="12" id="KW-0325">Glycoprotein</keyword>
<evidence type="ECO:0000256" key="3">
    <source>
        <dbReference type="ARBA" id="ARBA00004563"/>
    </source>
</evidence>
<evidence type="ECO:0000313" key="16">
    <source>
        <dbReference type="Proteomes" id="UP000531938"/>
    </source>
</evidence>
<keyword evidence="16" id="KW-1185">Reference proteome</keyword>
<evidence type="ECO:0000256" key="13">
    <source>
        <dbReference type="ARBA" id="ARBA00023288"/>
    </source>
</evidence>
<evidence type="ECO:0000256" key="7">
    <source>
        <dbReference type="ARBA" id="ARBA00022870"/>
    </source>
</evidence>
<dbReference type="AlphaFoldDB" id="A0A7K7BIX2"/>
<evidence type="ECO:0000256" key="10">
    <source>
        <dbReference type="ARBA" id="ARBA00023139"/>
    </source>
</evidence>